<dbReference type="GO" id="GO:0098771">
    <property type="term" value="P:inorganic ion homeostasis"/>
    <property type="evidence" value="ECO:0007669"/>
    <property type="project" value="UniProtKB-ARBA"/>
</dbReference>
<accession>A0A8H7BV81</accession>
<dbReference type="Gene3D" id="3.30.70.1350">
    <property type="entry name" value="Cation efflux protein, cytoplasmic domain"/>
    <property type="match status" value="1"/>
</dbReference>
<evidence type="ECO:0000256" key="3">
    <source>
        <dbReference type="ARBA" id="ARBA00022448"/>
    </source>
</evidence>
<evidence type="ECO:0000256" key="6">
    <source>
        <dbReference type="ARBA" id="ARBA00023136"/>
    </source>
</evidence>
<dbReference type="Proteomes" id="UP000605846">
    <property type="component" value="Unassembled WGS sequence"/>
</dbReference>
<dbReference type="PANTHER" id="PTHR43840:SF15">
    <property type="entry name" value="MITOCHONDRIAL METAL TRANSPORTER 1-RELATED"/>
    <property type="match status" value="1"/>
</dbReference>
<dbReference type="AlphaFoldDB" id="A0A8H7BV81"/>
<dbReference type="InterPro" id="IPR036837">
    <property type="entry name" value="Cation_efflux_CTD_sf"/>
</dbReference>
<dbReference type="Pfam" id="PF16916">
    <property type="entry name" value="ZT_dimer"/>
    <property type="match status" value="1"/>
</dbReference>
<evidence type="ECO:0000259" key="7">
    <source>
        <dbReference type="Pfam" id="PF01545"/>
    </source>
</evidence>
<dbReference type="SUPFAM" id="SSF160240">
    <property type="entry name" value="Cation efflux protein cytoplasmic domain-like"/>
    <property type="match status" value="1"/>
</dbReference>
<proteinExistence type="inferred from homology"/>
<dbReference type="Gene3D" id="1.20.1510.10">
    <property type="entry name" value="Cation efflux protein transmembrane domain"/>
    <property type="match status" value="1"/>
</dbReference>
<evidence type="ECO:0000256" key="1">
    <source>
        <dbReference type="ARBA" id="ARBA00004141"/>
    </source>
</evidence>
<keyword evidence="5" id="KW-1133">Transmembrane helix</keyword>
<evidence type="ECO:0000256" key="4">
    <source>
        <dbReference type="ARBA" id="ARBA00022692"/>
    </source>
</evidence>
<evidence type="ECO:0000259" key="8">
    <source>
        <dbReference type="Pfam" id="PF16916"/>
    </source>
</evidence>
<dbReference type="InterPro" id="IPR058533">
    <property type="entry name" value="Cation_efflux_TM"/>
</dbReference>
<dbReference type="OrthoDB" id="435980at2759"/>
<evidence type="ECO:0008006" key="11">
    <source>
        <dbReference type="Google" id="ProtNLM"/>
    </source>
</evidence>
<protein>
    <recommendedName>
        <fullName evidence="11">Cation efflux protein cytoplasmic domain-containing protein</fullName>
    </recommendedName>
</protein>
<dbReference type="InterPro" id="IPR027469">
    <property type="entry name" value="Cation_efflux_TMD_sf"/>
</dbReference>
<dbReference type="InterPro" id="IPR050291">
    <property type="entry name" value="CDF_Transporter"/>
</dbReference>
<sequence length="311" mass="33638">MQITLIGLAANVGLTVSKGVAGWQDDEFGFLVSRRYAFVQRDFVTLYTFKMSRKPPDQLYPYGYGKYETVGSLAVSTLLIAGAIGIGVHSFELLMTVLNASQAVAETAQSQPVSPELIHSLSHSHSHGGVLDPNAAWFALASVIVKEWLYRATIKVGKSERSDVLIANAWHHRSDAFSSVVALVAIGGSYAGLPVLDPIGGLAVSGMILKSGAGIMSNSIRELMDTAVSEEELTEIKAAISKVKSQEPGLIDFHSVRGRKMGPFNHLDLVLRIEPELQVSQVQRIEQLVRAAIKRDCGQVQEVLVLLDTGK</sequence>
<comment type="similarity">
    <text evidence="2">Belongs to the cation diffusion facilitator (CDF) transporter (TC 2.A.4) family.</text>
</comment>
<dbReference type="NCBIfam" id="TIGR01297">
    <property type="entry name" value="CDF"/>
    <property type="match status" value="1"/>
</dbReference>
<evidence type="ECO:0000256" key="2">
    <source>
        <dbReference type="ARBA" id="ARBA00008114"/>
    </source>
</evidence>
<keyword evidence="3" id="KW-0813">Transport</keyword>
<dbReference type="PANTHER" id="PTHR43840">
    <property type="entry name" value="MITOCHONDRIAL METAL TRANSPORTER 1-RELATED"/>
    <property type="match status" value="1"/>
</dbReference>
<dbReference type="InterPro" id="IPR027470">
    <property type="entry name" value="Cation_efflux_CTD"/>
</dbReference>
<organism evidence="9 10">
    <name type="scientific">Apophysomyces ossiformis</name>
    <dbReference type="NCBI Taxonomy" id="679940"/>
    <lineage>
        <taxon>Eukaryota</taxon>
        <taxon>Fungi</taxon>
        <taxon>Fungi incertae sedis</taxon>
        <taxon>Mucoromycota</taxon>
        <taxon>Mucoromycotina</taxon>
        <taxon>Mucoromycetes</taxon>
        <taxon>Mucorales</taxon>
        <taxon>Mucorineae</taxon>
        <taxon>Mucoraceae</taxon>
        <taxon>Apophysomyces</taxon>
    </lineage>
</organism>
<keyword evidence="4" id="KW-0812">Transmembrane</keyword>
<name>A0A8H7BV81_9FUNG</name>
<comment type="caution">
    <text evidence="9">The sequence shown here is derived from an EMBL/GenBank/DDBJ whole genome shotgun (WGS) entry which is preliminary data.</text>
</comment>
<dbReference type="GO" id="GO:0016020">
    <property type="term" value="C:membrane"/>
    <property type="evidence" value="ECO:0007669"/>
    <property type="project" value="UniProtKB-SubCell"/>
</dbReference>
<gene>
    <name evidence="9" type="ORF">EC973_006941</name>
</gene>
<dbReference type="Pfam" id="PF01545">
    <property type="entry name" value="Cation_efflux"/>
    <property type="match status" value="1"/>
</dbReference>
<dbReference type="SUPFAM" id="SSF161111">
    <property type="entry name" value="Cation efflux protein transmembrane domain-like"/>
    <property type="match status" value="1"/>
</dbReference>
<evidence type="ECO:0000313" key="9">
    <source>
        <dbReference type="EMBL" id="KAF7727828.1"/>
    </source>
</evidence>
<keyword evidence="10" id="KW-1185">Reference proteome</keyword>
<reference evidence="9" key="1">
    <citation type="submission" date="2020-01" db="EMBL/GenBank/DDBJ databases">
        <title>Genome Sequencing of Three Apophysomyces-Like Fungal Strains Confirms a Novel Fungal Genus in the Mucoromycota with divergent Burkholderia-like Endosymbiotic Bacteria.</title>
        <authorList>
            <person name="Stajich J.E."/>
            <person name="Macias A.M."/>
            <person name="Carter-House D."/>
            <person name="Lovett B."/>
            <person name="Kasson L.R."/>
            <person name="Berry K."/>
            <person name="Grigoriev I."/>
            <person name="Chang Y."/>
            <person name="Spatafora J."/>
            <person name="Kasson M.T."/>
        </authorList>
    </citation>
    <scope>NUCLEOTIDE SEQUENCE</scope>
    <source>
        <strain evidence="9">NRRL A-21654</strain>
    </source>
</reference>
<feature type="domain" description="Cation efflux protein transmembrane" evidence="7">
    <location>
        <begin position="5"/>
        <end position="224"/>
    </location>
</feature>
<dbReference type="GO" id="GO:0030003">
    <property type="term" value="P:intracellular monoatomic cation homeostasis"/>
    <property type="evidence" value="ECO:0007669"/>
    <property type="project" value="UniProtKB-ARBA"/>
</dbReference>
<comment type="subcellular location">
    <subcellularLocation>
        <location evidence="1">Membrane</location>
        <topology evidence="1">Multi-pass membrane protein</topology>
    </subcellularLocation>
</comment>
<evidence type="ECO:0000256" key="5">
    <source>
        <dbReference type="ARBA" id="ARBA00022989"/>
    </source>
</evidence>
<dbReference type="FunFam" id="1.20.1510.10:FF:000006">
    <property type="entry name" value="Divalent cation efflux transporter"/>
    <property type="match status" value="1"/>
</dbReference>
<feature type="domain" description="Cation efflux protein cytoplasmic" evidence="8">
    <location>
        <begin position="229"/>
        <end position="305"/>
    </location>
</feature>
<dbReference type="EMBL" id="JABAYA010000048">
    <property type="protein sequence ID" value="KAF7727828.1"/>
    <property type="molecule type" value="Genomic_DNA"/>
</dbReference>
<keyword evidence="6" id="KW-0472">Membrane</keyword>
<dbReference type="GO" id="GO:0008324">
    <property type="term" value="F:monoatomic cation transmembrane transporter activity"/>
    <property type="evidence" value="ECO:0007669"/>
    <property type="project" value="InterPro"/>
</dbReference>
<dbReference type="InterPro" id="IPR002524">
    <property type="entry name" value="Cation_efflux"/>
</dbReference>
<evidence type="ECO:0000313" key="10">
    <source>
        <dbReference type="Proteomes" id="UP000605846"/>
    </source>
</evidence>